<evidence type="ECO:0000313" key="2">
    <source>
        <dbReference type="Proteomes" id="UP000298493"/>
    </source>
</evidence>
<dbReference type="AlphaFoldDB" id="A0A4Z1PQ54"/>
<gene>
    <name evidence="1" type="ORF">E6O75_ATG03989</name>
</gene>
<accession>A0A4Z1PQ54</accession>
<organism evidence="1 2">
    <name type="scientific">Venturia nashicola</name>
    <dbReference type="NCBI Taxonomy" id="86259"/>
    <lineage>
        <taxon>Eukaryota</taxon>
        <taxon>Fungi</taxon>
        <taxon>Dikarya</taxon>
        <taxon>Ascomycota</taxon>
        <taxon>Pezizomycotina</taxon>
        <taxon>Dothideomycetes</taxon>
        <taxon>Pleosporomycetidae</taxon>
        <taxon>Venturiales</taxon>
        <taxon>Venturiaceae</taxon>
        <taxon>Venturia</taxon>
    </lineage>
</organism>
<reference evidence="1 2" key="1">
    <citation type="submission" date="2019-04" db="EMBL/GenBank/DDBJ databases">
        <title>High contiguity whole genome sequence and gene annotation resource for two Venturia nashicola isolates.</title>
        <authorList>
            <person name="Prokchorchik M."/>
            <person name="Won K."/>
            <person name="Lee Y."/>
            <person name="Choi E.D."/>
            <person name="Segonzac C."/>
            <person name="Sohn K.H."/>
        </authorList>
    </citation>
    <scope>NUCLEOTIDE SEQUENCE [LARGE SCALE GENOMIC DNA]</scope>
    <source>
        <strain evidence="1 2">PRI2</strain>
    </source>
</reference>
<dbReference type="EMBL" id="SNSC02000004">
    <property type="protein sequence ID" value="TID24784.1"/>
    <property type="molecule type" value="Genomic_DNA"/>
</dbReference>
<keyword evidence="2" id="KW-1185">Reference proteome</keyword>
<dbReference type="STRING" id="86259.A0A4Z1PQ54"/>
<proteinExistence type="predicted"/>
<evidence type="ECO:0000313" key="1">
    <source>
        <dbReference type="EMBL" id="TID24784.1"/>
    </source>
</evidence>
<sequence>MVKPLSAEKVYLALKIVFKGKKVKATTIRTHIEMHQKQPAIDALISKHSIDKVYAAAKNLIDEDIFYSTRKAKQKFPILFNVSPAQSAARKSSEAAAARIEADAFNDIDATEGRQKSVAPKTKEKKIMHYGVRWAKLPGWTTVDPPSRLYLPFPTQHRILARVQAMLEAACYNFGRQVIPDIMKNEGWDSPETIELSYCACAFKDNEDKFDAIKIKELGKPFTEVLDLIVHLRHTVVHRLPVTAARTEQFLSAAERFASLTGNDWCSQEIWRYRTEAVSVIDELTRNKRSVAGET</sequence>
<name>A0A4Z1PQ54_9PEZI</name>
<protein>
    <submittedName>
        <fullName evidence="1">Uncharacterized protein</fullName>
    </submittedName>
</protein>
<comment type="caution">
    <text evidence="1">The sequence shown here is derived from an EMBL/GenBank/DDBJ whole genome shotgun (WGS) entry which is preliminary data.</text>
</comment>
<dbReference type="Proteomes" id="UP000298493">
    <property type="component" value="Unassembled WGS sequence"/>
</dbReference>